<dbReference type="PIRSF" id="PIRSF006728">
    <property type="entry name" value="CinA"/>
    <property type="match status" value="1"/>
</dbReference>
<dbReference type="Gene3D" id="3.40.980.10">
    <property type="entry name" value="MoaB/Mog-like domain"/>
    <property type="match status" value="1"/>
</dbReference>
<dbReference type="Proteomes" id="UP000823615">
    <property type="component" value="Unassembled WGS sequence"/>
</dbReference>
<dbReference type="InterPro" id="IPR001453">
    <property type="entry name" value="MoaB/Mog_dom"/>
</dbReference>
<feature type="domain" description="MoaB/Mog" evidence="2">
    <location>
        <begin position="4"/>
        <end position="166"/>
    </location>
</feature>
<dbReference type="InterPro" id="IPR008135">
    <property type="entry name" value="Competence-induced_CinA"/>
</dbReference>
<dbReference type="InterPro" id="IPR036425">
    <property type="entry name" value="MoaB/Mog-like_dom_sf"/>
</dbReference>
<comment type="caution">
    <text evidence="3">The sequence shown here is derived from an EMBL/GenBank/DDBJ whole genome shotgun (WGS) entry which is preliminary data.</text>
</comment>
<evidence type="ECO:0000313" key="3">
    <source>
        <dbReference type="EMBL" id="MBO8437077.1"/>
    </source>
</evidence>
<dbReference type="SMART" id="SM00852">
    <property type="entry name" value="MoCF_biosynth"/>
    <property type="match status" value="1"/>
</dbReference>
<comment type="similarity">
    <text evidence="1">Belongs to the CinA family.</text>
</comment>
<dbReference type="SUPFAM" id="SSF53218">
    <property type="entry name" value="Molybdenum cofactor biosynthesis proteins"/>
    <property type="match status" value="1"/>
</dbReference>
<reference evidence="3" key="2">
    <citation type="journal article" date="2021" name="PeerJ">
        <title>Extensive microbial diversity within the chicken gut microbiome revealed by metagenomics and culture.</title>
        <authorList>
            <person name="Gilroy R."/>
            <person name="Ravi A."/>
            <person name="Getino M."/>
            <person name="Pursley I."/>
            <person name="Horton D.L."/>
            <person name="Alikhan N.F."/>
            <person name="Baker D."/>
            <person name="Gharbi K."/>
            <person name="Hall N."/>
            <person name="Watson M."/>
            <person name="Adriaenssens E.M."/>
            <person name="Foster-Nyarko E."/>
            <person name="Jarju S."/>
            <person name="Secka A."/>
            <person name="Antonio M."/>
            <person name="Oren A."/>
            <person name="Chaudhuri R.R."/>
            <person name="La Ragione R."/>
            <person name="Hildebrand F."/>
            <person name="Pallen M.J."/>
        </authorList>
    </citation>
    <scope>NUCLEOTIDE SEQUENCE</scope>
    <source>
        <strain evidence="3">7293</strain>
    </source>
</reference>
<dbReference type="PANTHER" id="PTHR13939">
    <property type="entry name" value="NICOTINAMIDE-NUCLEOTIDE AMIDOHYDROLASE PNCC"/>
    <property type="match status" value="1"/>
</dbReference>
<sequence>MNASIIVIGTELTRGIIHDSNGPLIARELTHLGVHISQVVSLPDDGTIKSVLGALMKEADVVVITGGLGPTSDDLTRSVIAEAAGKVLVQDSSSWKFLLGKLGEKAYGANARQAMIPEGFTAISNDNGTAPGFYGYGGDTLLVSLPGPPREMEPMFYESVIPLIREKLDLPDAERDEYTSFITAEAKLEELYESVDPELDWGTRFQDYRISLYVSGKTKNARDEAVRELESILGKHRIEKGSCDALSMLVNSLDKHSATVSAAESCTGGVVSSLLTSLPGSSRYMLGSVTSYAPSVKENVLGVSHEIIEKHGTVSSECAIAMVDGVRMLTASDYSVSVTGVAGPDKDEGKDVGTVYLAFSGKNRESCSVLLRFSSWGRESIRRKAATAAFILLSSYIEGENVNEIVSGWNYI</sequence>
<dbReference type="EMBL" id="JADIMT010000099">
    <property type="protein sequence ID" value="MBO8437077.1"/>
    <property type="molecule type" value="Genomic_DNA"/>
</dbReference>
<dbReference type="InterPro" id="IPR050101">
    <property type="entry name" value="CinA"/>
</dbReference>
<evidence type="ECO:0000313" key="4">
    <source>
        <dbReference type="Proteomes" id="UP000823615"/>
    </source>
</evidence>
<name>A0A9D9H6L4_9SPIO</name>
<dbReference type="NCBIfam" id="TIGR00199">
    <property type="entry name" value="PncC_domain"/>
    <property type="match status" value="1"/>
</dbReference>
<protein>
    <recommendedName>
        <fullName evidence="1">CinA-like protein</fullName>
    </recommendedName>
</protein>
<dbReference type="AlphaFoldDB" id="A0A9D9H6L4"/>
<dbReference type="SUPFAM" id="SSF142433">
    <property type="entry name" value="CinA-like"/>
    <property type="match status" value="1"/>
</dbReference>
<evidence type="ECO:0000259" key="2">
    <source>
        <dbReference type="SMART" id="SM00852"/>
    </source>
</evidence>
<dbReference type="CDD" id="cd00885">
    <property type="entry name" value="cinA"/>
    <property type="match status" value="1"/>
</dbReference>
<reference evidence="3" key="1">
    <citation type="submission" date="2020-10" db="EMBL/GenBank/DDBJ databases">
        <authorList>
            <person name="Gilroy R."/>
        </authorList>
    </citation>
    <scope>NUCLEOTIDE SEQUENCE</scope>
    <source>
        <strain evidence="3">7293</strain>
    </source>
</reference>
<organism evidence="3 4">
    <name type="scientific">Candidatus Ornithospirochaeta stercoripullorum</name>
    <dbReference type="NCBI Taxonomy" id="2840899"/>
    <lineage>
        <taxon>Bacteria</taxon>
        <taxon>Pseudomonadati</taxon>
        <taxon>Spirochaetota</taxon>
        <taxon>Spirochaetia</taxon>
        <taxon>Spirochaetales</taxon>
        <taxon>Spirochaetaceae</taxon>
        <taxon>Spirochaetaceae incertae sedis</taxon>
        <taxon>Candidatus Ornithospirochaeta</taxon>
    </lineage>
</organism>
<dbReference type="Gene3D" id="3.90.950.20">
    <property type="entry name" value="CinA-like"/>
    <property type="match status" value="1"/>
</dbReference>
<dbReference type="Pfam" id="PF00994">
    <property type="entry name" value="MoCF_biosynth"/>
    <property type="match status" value="1"/>
</dbReference>
<evidence type="ECO:0000256" key="1">
    <source>
        <dbReference type="HAMAP-Rule" id="MF_00226"/>
    </source>
</evidence>
<dbReference type="InterPro" id="IPR008136">
    <property type="entry name" value="CinA_C"/>
</dbReference>
<proteinExistence type="inferred from homology"/>
<dbReference type="HAMAP" id="MF_00226_B">
    <property type="entry name" value="CinA_B"/>
    <property type="match status" value="1"/>
</dbReference>
<dbReference type="PANTHER" id="PTHR13939:SF0">
    <property type="entry name" value="NMN AMIDOHYDROLASE-LIKE PROTEIN YFAY"/>
    <property type="match status" value="1"/>
</dbReference>
<dbReference type="InterPro" id="IPR036653">
    <property type="entry name" value="CinA-like_C"/>
</dbReference>
<dbReference type="Pfam" id="PF02464">
    <property type="entry name" value="CinA"/>
    <property type="match status" value="1"/>
</dbReference>
<gene>
    <name evidence="3" type="ORF">IAA97_08880</name>
</gene>
<accession>A0A9D9H6L4</accession>